<dbReference type="EMBL" id="GECU01026995">
    <property type="protein sequence ID" value="JAS80711.1"/>
    <property type="molecule type" value="Transcribed_RNA"/>
</dbReference>
<dbReference type="AlphaFoldDB" id="A0A1B6I184"/>
<feature type="non-terminal residue" evidence="3">
    <location>
        <position position="1"/>
    </location>
</feature>
<feature type="compositionally biased region" description="Basic and acidic residues" evidence="1">
    <location>
        <begin position="74"/>
        <end position="84"/>
    </location>
</feature>
<evidence type="ECO:0000313" key="3">
    <source>
        <dbReference type="EMBL" id="JAS80711.1"/>
    </source>
</evidence>
<proteinExistence type="predicted"/>
<feature type="signal peptide" evidence="2">
    <location>
        <begin position="1"/>
        <end position="20"/>
    </location>
</feature>
<name>A0A1B6I184_9HEMI</name>
<gene>
    <name evidence="3" type="ORF">g.29902</name>
</gene>
<feature type="region of interest" description="Disordered" evidence="1">
    <location>
        <begin position="59"/>
        <end position="213"/>
    </location>
</feature>
<feature type="compositionally biased region" description="Low complexity" evidence="1">
    <location>
        <begin position="85"/>
        <end position="96"/>
    </location>
</feature>
<feature type="chain" id="PRO_5008584850" evidence="2">
    <location>
        <begin position="21"/>
        <end position="213"/>
    </location>
</feature>
<sequence>PTPLLCPALCMHVCMCVISAVGPCHITSFLVDFCVLYKLPVLFRALTILVTMEHTNTSSCTTTALSGNQETPLTDEKMATHSESEPGCSSSSVSQPPRVPSPMITVSDVAEDTITPAPSLVLTPTRDRKKSPASGVAPRQRKRSQPVRGDLLPDPDKLLSYKHHDKKEDEELEDPTVPGGHPKPPPEPRQPGQAAERKRSTVTFCPVIETIDK</sequence>
<feature type="compositionally biased region" description="Polar residues" evidence="1">
    <location>
        <begin position="59"/>
        <end position="72"/>
    </location>
</feature>
<keyword evidence="2" id="KW-0732">Signal</keyword>
<evidence type="ECO:0000256" key="2">
    <source>
        <dbReference type="SAM" id="SignalP"/>
    </source>
</evidence>
<reference evidence="3" key="1">
    <citation type="submission" date="2015-11" db="EMBL/GenBank/DDBJ databases">
        <title>De novo transcriptome assembly of four potential Pierce s Disease insect vectors from Arizona vineyards.</title>
        <authorList>
            <person name="Tassone E.E."/>
        </authorList>
    </citation>
    <scope>NUCLEOTIDE SEQUENCE</scope>
</reference>
<protein>
    <submittedName>
        <fullName evidence="3">Uncharacterized protein</fullName>
    </submittedName>
</protein>
<accession>A0A1B6I184</accession>
<organism evidence="3">
    <name type="scientific">Homalodisca liturata</name>
    <dbReference type="NCBI Taxonomy" id="320908"/>
    <lineage>
        <taxon>Eukaryota</taxon>
        <taxon>Metazoa</taxon>
        <taxon>Ecdysozoa</taxon>
        <taxon>Arthropoda</taxon>
        <taxon>Hexapoda</taxon>
        <taxon>Insecta</taxon>
        <taxon>Pterygota</taxon>
        <taxon>Neoptera</taxon>
        <taxon>Paraneoptera</taxon>
        <taxon>Hemiptera</taxon>
        <taxon>Auchenorrhyncha</taxon>
        <taxon>Membracoidea</taxon>
        <taxon>Cicadellidae</taxon>
        <taxon>Cicadellinae</taxon>
        <taxon>Proconiini</taxon>
        <taxon>Homalodisca</taxon>
    </lineage>
</organism>
<evidence type="ECO:0000256" key="1">
    <source>
        <dbReference type="SAM" id="MobiDB-lite"/>
    </source>
</evidence>